<dbReference type="OrthoDB" id="430679at2759"/>
<dbReference type="InterPro" id="IPR045865">
    <property type="entry name" value="ACT-like_dom_sf"/>
</dbReference>
<dbReference type="InterPro" id="IPR033655">
    <property type="entry name" value="TGS_RelA/SpoT"/>
</dbReference>
<keyword evidence="4" id="KW-0547">Nucleotide-binding</keyword>
<dbReference type="AlphaFoldDB" id="A0A9Q0CSU6"/>
<dbReference type="PROSITE" id="PS51831">
    <property type="entry name" value="HD"/>
    <property type="match status" value="1"/>
</dbReference>
<dbReference type="CDD" id="cd02116">
    <property type="entry name" value="ACT"/>
    <property type="match status" value="1"/>
</dbReference>
<evidence type="ECO:0000256" key="5">
    <source>
        <dbReference type="ARBA" id="ARBA00070102"/>
    </source>
</evidence>
<dbReference type="FunFam" id="1.10.3210.10:FF:000001">
    <property type="entry name" value="GTP pyrophosphokinase RelA"/>
    <property type="match status" value="1"/>
</dbReference>
<evidence type="ECO:0000256" key="1">
    <source>
        <dbReference type="ARBA" id="ARBA00007476"/>
    </source>
</evidence>
<accession>A0A9Q0CSU6</accession>
<dbReference type="CDD" id="cd01668">
    <property type="entry name" value="TGS_RSH"/>
    <property type="match status" value="1"/>
</dbReference>
<dbReference type="SUPFAM" id="SSF81271">
    <property type="entry name" value="TGS-like"/>
    <property type="match status" value="1"/>
</dbReference>
<keyword evidence="12" id="KW-1185">Reference proteome</keyword>
<sequence length="891" mass="100971">MAMFPSTSVLPECLNLCKISTKKGESGARSWYECSMLSCAWKVPRVLTGSLASTPQSYHTDAANKWRRRSWLRDGNHITWKVEDTGKRKSHPSPKSNLSVSKRFFGYESTLSIDMKWALSCSSSNPGSYDSMDPESLWESLKPSISYLAPDELNLVYDALKLAFDAHSGQKRRSGEPFIIHPVEVARILGELELDWESIAAGLLHDTVEDTDVVTFDRIEKEFGTTVRNIVEGETKVSKLGKIQCKGESNTKQDVKADDLRQMFLAMTDEVRVIIVKLADRLHNMRTLSHMPQHKQSAIAMETLQVFAPLAKLLGMYQIKSELEYLSFMYINPSDFSELSKRVEEYYQVHEKELQEAKRLLKEKIEEDQYLEFVTAETEVRPAYKELYSIYKSLLQCMGKDNEMLQPESCMSKFNEMLQSESCMSKVNEMAQLRIIIKPKTREVLGPLCSAQQVCYHVLGLVHGIWTPVPRAVKDYIATPKPNGYQSLHTTVIPFLKESMFRLEVQIRTEEMDLIAERGIAAHYSGKAVVFRTLGHKMLSGGTKQGKAIHLNNTGKALRIGWLNAIREWQDEFVGNMSSREFVDTVTRDLLGSRVFVFTPKGEIKNLPKGATVIDYAYLIHTEIGNKMVAAKVNGNRVEPTHVLGNAEVVEIIISDTLPKAAYKNHKKWYPHARTRSARHKILKFVREQAALSATEITADWVENFVADEETLLNPPNERLSIFEKIDNIEKQSTKIQKDLLHVKSTRNMTYPVTKINGSASVNYDGFAEYMQHDIPTYKEMLPGLEIWKAGKIATWHSVEGNSIQWLCVTCIDRKGMISEVISTLTARGITIRSCAVEIDRRKGVGAMLFHFEGSYDNLVGACLSMDVILGILGWSVGCSWMSPLDDHWFL</sequence>
<dbReference type="SUPFAM" id="SSF81301">
    <property type="entry name" value="Nucleotidyltransferase"/>
    <property type="match status" value="1"/>
</dbReference>
<dbReference type="SMART" id="SM00954">
    <property type="entry name" value="RelA_SpoT"/>
    <property type="match status" value="1"/>
</dbReference>
<keyword evidence="4" id="KW-0342">GTP-binding</keyword>
<reference evidence="11" key="1">
    <citation type="journal article" date="2022" name="Cell">
        <title>Repeat-based holocentromeres influence genome architecture and karyotype evolution.</title>
        <authorList>
            <person name="Hofstatter P.G."/>
            <person name="Thangavel G."/>
            <person name="Lux T."/>
            <person name="Neumann P."/>
            <person name="Vondrak T."/>
            <person name="Novak P."/>
            <person name="Zhang M."/>
            <person name="Costa L."/>
            <person name="Castellani M."/>
            <person name="Scott A."/>
            <person name="Toegelov H."/>
            <person name="Fuchs J."/>
            <person name="Mata-Sucre Y."/>
            <person name="Dias Y."/>
            <person name="Vanzela A.L.L."/>
            <person name="Huettel B."/>
            <person name="Almeida C.C.S."/>
            <person name="Simkova H."/>
            <person name="Souza G."/>
            <person name="Pedrosa-Harand A."/>
            <person name="Macas J."/>
            <person name="Mayer K.F.X."/>
            <person name="Houben A."/>
            <person name="Marques A."/>
        </authorList>
    </citation>
    <scope>NUCLEOTIDE SEQUENCE</scope>
    <source>
        <strain evidence="11">RhyBre1mFocal</strain>
    </source>
</reference>
<dbReference type="EC" id="2.7.6.5" evidence="2"/>
<evidence type="ECO:0000256" key="3">
    <source>
        <dbReference type="ARBA" id="ARBA00023016"/>
    </source>
</evidence>
<dbReference type="InterPro" id="IPR012676">
    <property type="entry name" value="TGS-like"/>
</dbReference>
<evidence type="ECO:0000313" key="11">
    <source>
        <dbReference type="EMBL" id="KAJ1699348.1"/>
    </source>
</evidence>
<dbReference type="EMBL" id="JAMQYH010000002">
    <property type="protein sequence ID" value="KAJ1699348.1"/>
    <property type="molecule type" value="Genomic_DNA"/>
</dbReference>
<evidence type="ECO:0000256" key="7">
    <source>
        <dbReference type="ARBA" id="ARBA00082153"/>
    </source>
</evidence>
<organism evidence="11 12">
    <name type="scientific">Rhynchospora breviuscula</name>
    <dbReference type="NCBI Taxonomy" id="2022672"/>
    <lineage>
        <taxon>Eukaryota</taxon>
        <taxon>Viridiplantae</taxon>
        <taxon>Streptophyta</taxon>
        <taxon>Embryophyta</taxon>
        <taxon>Tracheophyta</taxon>
        <taxon>Spermatophyta</taxon>
        <taxon>Magnoliopsida</taxon>
        <taxon>Liliopsida</taxon>
        <taxon>Poales</taxon>
        <taxon>Cyperaceae</taxon>
        <taxon>Cyperoideae</taxon>
        <taxon>Rhynchosporeae</taxon>
        <taxon>Rhynchospora</taxon>
    </lineage>
</organism>
<evidence type="ECO:0000256" key="2">
    <source>
        <dbReference type="ARBA" id="ARBA00013251"/>
    </source>
</evidence>
<evidence type="ECO:0000259" key="10">
    <source>
        <dbReference type="PROSITE" id="PS51880"/>
    </source>
</evidence>
<dbReference type="CDD" id="cd05399">
    <property type="entry name" value="NT_Rel-Spo_like"/>
    <property type="match status" value="1"/>
</dbReference>
<dbReference type="GO" id="GO:0008728">
    <property type="term" value="F:GTP diphosphokinase activity"/>
    <property type="evidence" value="ECO:0007669"/>
    <property type="project" value="UniProtKB-EC"/>
</dbReference>
<dbReference type="SUPFAM" id="SSF55021">
    <property type="entry name" value="ACT-like"/>
    <property type="match status" value="1"/>
</dbReference>
<dbReference type="GO" id="GO:0005525">
    <property type="term" value="F:GTP binding"/>
    <property type="evidence" value="ECO:0007669"/>
    <property type="project" value="UniProtKB-KW"/>
</dbReference>
<dbReference type="CDD" id="cd00077">
    <property type="entry name" value="HDc"/>
    <property type="match status" value="1"/>
</dbReference>
<evidence type="ECO:0000256" key="4">
    <source>
        <dbReference type="ARBA" id="ARBA00023134"/>
    </source>
</evidence>
<comment type="caution">
    <text evidence="11">The sequence shown here is derived from an EMBL/GenBank/DDBJ whole genome shotgun (WGS) entry which is preliminary data.</text>
</comment>
<dbReference type="InterPro" id="IPR003607">
    <property type="entry name" value="HD/PDEase_dom"/>
</dbReference>
<dbReference type="InterPro" id="IPR043519">
    <property type="entry name" value="NT_sf"/>
</dbReference>
<dbReference type="PANTHER" id="PTHR43061:SF1">
    <property type="entry name" value="GTP DIPHOSPHOKINASE RSH1, CHLOROPLASTIC-RELATED"/>
    <property type="match status" value="1"/>
</dbReference>
<dbReference type="Pfam" id="PF02824">
    <property type="entry name" value="TGS"/>
    <property type="match status" value="1"/>
</dbReference>
<feature type="domain" description="HD" evidence="9">
    <location>
        <begin position="178"/>
        <end position="285"/>
    </location>
</feature>
<evidence type="ECO:0000259" key="9">
    <source>
        <dbReference type="PROSITE" id="PS51831"/>
    </source>
</evidence>
<dbReference type="Gene3D" id="3.10.20.30">
    <property type="match status" value="1"/>
</dbReference>
<dbReference type="PROSITE" id="PS51880">
    <property type="entry name" value="TGS"/>
    <property type="match status" value="1"/>
</dbReference>
<keyword evidence="8" id="KW-0175">Coiled coil</keyword>
<dbReference type="PANTHER" id="PTHR43061">
    <property type="entry name" value="GTP DIPHOSPHOKINASE RSH1, CHLOROPLASTIC-RELATED"/>
    <property type="match status" value="1"/>
</dbReference>
<dbReference type="InterPro" id="IPR004095">
    <property type="entry name" value="TGS"/>
</dbReference>
<dbReference type="Gene3D" id="3.30.460.10">
    <property type="entry name" value="Beta Polymerase, domain 2"/>
    <property type="match status" value="1"/>
</dbReference>
<protein>
    <recommendedName>
        <fullName evidence="5">Putative GTP diphosphokinase RSH1, chloroplastic</fullName>
        <ecNumber evidence="2">2.7.6.5</ecNumber>
    </recommendedName>
    <alternativeName>
        <fullName evidence="6">RelA/SpoT homolog 1</fullName>
    </alternativeName>
    <alternativeName>
        <fullName evidence="7">ppGpp synthetase RSH1</fullName>
    </alternativeName>
</protein>
<dbReference type="InterPro" id="IPR012675">
    <property type="entry name" value="Beta-grasp_dom_sf"/>
</dbReference>
<dbReference type="Pfam" id="PF04607">
    <property type="entry name" value="RelA_SpoT"/>
    <property type="match status" value="1"/>
</dbReference>
<dbReference type="SMART" id="SM00471">
    <property type="entry name" value="HDc"/>
    <property type="match status" value="1"/>
</dbReference>
<evidence type="ECO:0000256" key="8">
    <source>
        <dbReference type="SAM" id="Coils"/>
    </source>
</evidence>
<dbReference type="InterPro" id="IPR007685">
    <property type="entry name" value="RelA_SpoT"/>
</dbReference>
<proteinExistence type="inferred from homology"/>
<name>A0A9Q0CSU6_9POAL</name>
<comment type="similarity">
    <text evidence="1">Belongs to the RelA/SpoT family.</text>
</comment>
<dbReference type="Pfam" id="PF13328">
    <property type="entry name" value="HD_4"/>
    <property type="match status" value="1"/>
</dbReference>
<dbReference type="FunFam" id="3.10.20.30:FF:000002">
    <property type="entry name" value="GTP pyrophosphokinase (RelA/SpoT)"/>
    <property type="match status" value="1"/>
</dbReference>
<feature type="coiled-coil region" evidence="8">
    <location>
        <begin position="340"/>
        <end position="367"/>
    </location>
</feature>
<dbReference type="Proteomes" id="UP001151287">
    <property type="component" value="Unassembled WGS sequence"/>
</dbReference>
<dbReference type="Gene3D" id="1.10.3210.10">
    <property type="entry name" value="Hypothetical protein af1432"/>
    <property type="match status" value="1"/>
</dbReference>
<keyword evidence="3" id="KW-0346">Stress response</keyword>
<gene>
    <name evidence="11" type="ORF">LUZ63_007860</name>
</gene>
<dbReference type="SUPFAM" id="SSF109604">
    <property type="entry name" value="HD-domain/PDEase-like"/>
    <property type="match status" value="1"/>
</dbReference>
<dbReference type="InterPro" id="IPR006674">
    <property type="entry name" value="HD_domain"/>
</dbReference>
<feature type="domain" description="TGS" evidence="10">
    <location>
        <begin position="591"/>
        <end position="654"/>
    </location>
</feature>
<evidence type="ECO:0000313" key="12">
    <source>
        <dbReference type="Proteomes" id="UP001151287"/>
    </source>
</evidence>
<evidence type="ECO:0000256" key="6">
    <source>
        <dbReference type="ARBA" id="ARBA00075768"/>
    </source>
</evidence>
<dbReference type="GO" id="GO:0015969">
    <property type="term" value="P:guanosine tetraphosphate metabolic process"/>
    <property type="evidence" value="ECO:0007669"/>
    <property type="project" value="InterPro"/>
</dbReference>